<protein>
    <submittedName>
        <fullName evidence="5">Transmembrane protein 62</fullName>
    </submittedName>
</protein>
<dbReference type="InterPro" id="IPR004843">
    <property type="entry name" value="Calcineurin-like_PHP"/>
</dbReference>
<keyword evidence="1" id="KW-0472">Membrane</keyword>
<gene>
    <name evidence="5" type="primary">TMEM62_3</name>
    <name evidence="5" type="ORF">CU097_012755</name>
</gene>
<feature type="transmembrane region" description="Helical" evidence="1">
    <location>
        <begin position="671"/>
        <end position="692"/>
    </location>
</feature>
<dbReference type="Pfam" id="PF24384">
    <property type="entry name" value="Ig_TMM62"/>
    <property type="match status" value="1"/>
</dbReference>
<feature type="transmembrane region" description="Helical" evidence="1">
    <location>
        <begin position="952"/>
        <end position="972"/>
    </location>
</feature>
<feature type="transmembrane region" description="Helical" evidence="1">
    <location>
        <begin position="698"/>
        <end position="716"/>
    </location>
</feature>
<dbReference type="STRING" id="86630.A0A367K504"/>
<feature type="transmembrane region" description="Helical" evidence="1">
    <location>
        <begin position="845"/>
        <end position="865"/>
    </location>
</feature>
<organism evidence="5 6">
    <name type="scientific">Rhizopus azygosporus</name>
    <name type="common">Rhizopus microsporus var. azygosporus</name>
    <dbReference type="NCBI Taxonomy" id="86630"/>
    <lineage>
        <taxon>Eukaryota</taxon>
        <taxon>Fungi</taxon>
        <taxon>Fungi incertae sedis</taxon>
        <taxon>Mucoromycota</taxon>
        <taxon>Mucoromycotina</taxon>
        <taxon>Mucoromycetes</taxon>
        <taxon>Mucorales</taxon>
        <taxon>Mucorineae</taxon>
        <taxon>Rhizopodaceae</taxon>
        <taxon>Rhizopus</taxon>
    </lineage>
</organism>
<dbReference type="PANTHER" id="PTHR14795">
    <property type="entry name" value="HELICASE RELATED"/>
    <property type="match status" value="1"/>
</dbReference>
<dbReference type="PANTHER" id="PTHR14795:SF0">
    <property type="entry name" value="TRANSMEMBRANE PROTEIN 62"/>
    <property type="match status" value="1"/>
</dbReference>
<feature type="domain" description="TMEM62 Ig-like" evidence="3">
    <location>
        <begin position="362"/>
        <end position="469"/>
    </location>
</feature>
<feature type="transmembrane region" description="Helical" evidence="1">
    <location>
        <begin position="918"/>
        <end position="940"/>
    </location>
</feature>
<feature type="transmembrane region" description="Helical" evidence="1">
    <location>
        <begin position="877"/>
        <end position="897"/>
    </location>
</feature>
<name>A0A367K504_RHIAZ</name>
<keyword evidence="1" id="KW-1133">Transmembrane helix</keyword>
<feature type="transmembrane region" description="Helical" evidence="1">
    <location>
        <begin position="984"/>
        <end position="1007"/>
    </location>
</feature>
<comment type="caution">
    <text evidence="5">The sequence shown here is derived from an EMBL/GenBank/DDBJ whole genome shotgun (WGS) entry which is preliminary data.</text>
</comment>
<dbReference type="AlphaFoldDB" id="A0A367K504"/>
<feature type="domain" description="TMEM62 C-terminal" evidence="4">
    <location>
        <begin position="496"/>
        <end position="652"/>
    </location>
</feature>
<evidence type="ECO:0000256" key="1">
    <source>
        <dbReference type="SAM" id="Phobius"/>
    </source>
</evidence>
<keyword evidence="6" id="KW-1185">Reference proteome</keyword>
<evidence type="ECO:0000259" key="2">
    <source>
        <dbReference type="Pfam" id="PF00149"/>
    </source>
</evidence>
<keyword evidence="1 5" id="KW-0812">Transmembrane</keyword>
<dbReference type="SUPFAM" id="SSF56300">
    <property type="entry name" value="Metallo-dependent phosphatases"/>
    <property type="match status" value="1"/>
</dbReference>
<dbReference type="EMBL" id="PJQL01000285">
    <property type="protein sequence ID" value="RCH97342.1"/>
    <property type="molecule type" value="Genomic_DNA"/>
</dbReference>
<proteinExistence type="predicted"/>
<feature type="transmembrane region" description="Helical" evidence="1">
    <location>
        <begin position="489"/>
        <end position="511"/>
    </location>
</feature>
<evidence type="ECO:0000313" key="6">
    <source>
        <dbReference type="Proteomes" id="UP000252139"/>
    </source>
</evidence>
<feature type="transmembrane region" description="Helical" evidence="1">
    <location>
        <begin position="564"/>
        <end position="582"/>
    </location>
</feature>
<feature type="transmembrane region" description="Helical" evidence="1">
    <location>
        <begin position="625"/>
        <end position="650"/>
    </location>
</feature>
<feature type="domain" description="Calcineurin-like phosphoesterase" evidence="2">
    <location>
        <begin position="68"/>
        <end position="275"/>
    </location>
</feature>
<dbReference type="GO" id="GO:0016787">
    <property type="term" value="F:hydrolase activity"/>
    <property type="evidence" value="ECO:0007669"/>
    <property type="project" value="InterPro"/>
</dbReference>
<dbReference type="OrthoDB" id="45365at2759"/>
<dbReference type="InterPro" id="IPR056230">
    <property type="entry name" value="TMEM62_C"/>
</dbReference>
<dbReference type="InterPro" id="IPR029052">
    <property type="entry name" value="Metallo-depent_PP-like"/>
</dbReference>
<evidence type="ECO:0000259" key="3">
    <source>
        <dbReference type="Pfam" id="PF24384"/>
    </source>
</evidence>
<dbReference type="InterPro" id="IPR056229">
    <property type="entry name" value="Ig_TMM62"/>
</dbReference>
<evidence type="ECO:0000259" key="4">
    <source>
        <dbReference type="Pfam" id="PF24394"/>
    </source>
</evidence>
<dbReference type="Pfam" id="PF24394">
    <property type="entry name" value="TMEM62_C"/>
    <property type="match status" value="1"/>
</dbReference>
<dbReference type="Proteomes" id="UP000252139">
    <property type="component" value="Unassembled WGS sequence"/>
</dbReference>
<dbReference type="Gene3D" id="3.60.21.10">
    <property type="match status" value="1"/>
</dbReference>
<feature type="transmembrane region" description="Helical" evidence="1">
    <location>
        <begin position="1019"/>
        <end position="1039"/>
    </location>
</feature>
<sequence>MNKSAFIYIVFIILSFIRSFQLYWTSTRELRSTTKRQWLPTNRTKSLPLLPRNDTIIIKNEPNELFYFIHVTDLHLSRYRAKGHTSHFLHFIQSILPVIKPEFVVVTGDLTDAKDRKRITSQQYLDEWNVYQQAINEKVRVDWFDIRGNHDCFDLPSWKSRINYYRTHGQSASLVEQGKGIYTWQVNKQIGNYQFVAIDACPKRGPSRPLNFFGYLTSKTMDRLEKALTWKQFNHTFVFSHYPTTTMVFGVSNKGSTFRDLAKHYSVYFCGHLHRLIAGLGDVLQSYNTVTKSLELELGDMKEHGLYRIVAVDHDLISFTDLQLPLNQIPKKISPNKHGLVYPMIQDGNATKIVWPEPIHPSPSILITNPKDARYSIPSKEPLWRIQSSTHIRFLIFSELEDPIQLKVSVYIDGNPHPHEATFVQDKLWTAPWNTSLLDPRTHHTLTIRAETPDGVKGASTVLFRVDGQRMNIGGGPGEFIIKSHMSSFLQFVTFLCIMALLVVLILPKFFGPSQDMQVKQHTTNLLLAIHTINASRPSIYSRLKRQALVWTYRFLQLPSDQPALWYASFAYILYLMVGPWFRAEFIPSAEHPRDRYGTFYMWGMTFGQEWVPIADTWMFAAEQIFFDVFVFFILLVWQGADDVCCTIFSSSNNRALNQNAWFRGLEAVYWLWRSSELVALASFYGGIWPTLVQNVCIYWMMLIGGFLAFGRNGILRKKKLHNMMRLEDCIGCQGNQRSSFKSPSTTEIVTLIKADGTMCINSTTTGTAATTTMMQYIQDKEDVLLVDHQQISMNSGCSSGNSSSTPFDGQMKSRKKISKAWFGFDQFIPEATVTSYWMSSKAFFIIRFIITLYSTIVIWTYIGVTGPYMKYFFDMFTHLTFIGLHAYLVTSTVYHFRYLHSKSLDFYFNQFTILNYLYVYLYHTVITFNIVTPVVYWSILHGSATSGVSAWINTSVHGVSFFLMIFDVILGRQKVFIRMILPVLFTVILYMCMTFIIHVTQGFWVYPFLDWSQGGRAAIWYVAVGLIVVASFFIQWLIHFVRDFVARKTGKQGHAGQVDAQSKLETSLEEA</sequence>
<accession>A0A367K504</accession>
<evidence type="ECO:0000313" key="5">
    <source>
        <dbReference type="EMBL" id="RCH97342.1"/>
    </source>
</evidence>
<reference evidence="5 6" key="1">
    <citation type="journal article" date="2018" name="G3 (Bethesda)">
        <title>Phylogenetic and Phylogenomic Definition of Rhizopus Species.</title>
        <authorList>
            <person name="Gryganskyi A.P."/>
            <person name="Golan J."/>
            <person name="Dolatabadi S."/>
            <person name="Mondo S."/>
            <person name="Robb S."/>
            <person name="Idnurm A."/>
            <person name="Muszewska A."/>
            <person name="Steczkiewicz K."/>
            <person name="Masonjones S."/>
            <person name="Liao H.L."/>
            <person name="Gajdeczka M.T."/>
            <person name="Anike F."/>
            <person name="Vuek A."/>
            <person name="Anishchenko I.M."/>
            <person name="Voigt K."/>
            <person name="de Hoog G.S."/>
            <person name="Smith M.E."/>
            <person name="Heitman J."/>
            <person name="Vilgalys R."/>
            <person name="Stajich J.E."/>
        </authorList>
    </citation>
    <scope>NUCLEOTIDE SEQUENCE [LARGE SCALE GENOMIC DNA]</scope>
    <source>
        <strain evidence="5 6">CBS 357.93</strain>
    </source>
</reference>
<feature type="transmembrane region" description="Helical" evidence="1">
    <location>
        <begin position="5"/>
        <end position="24"/>
    </location>
</feature>
<dbReference type="Pfam" id="PF00149">
    <property type="entry name" value="Metallophos"/>
    <property type="match status" value="1"/>
</dbReference>